<reference evidence="1" key="1">
    <citation type="journal article" date="2014" name="Front. Microbiol.">
        <title>High frequency of phylogenetically diverse reductive dehalogenase-homologous genes in deep subseafloor sedimentary metagenomes.</title>
        <authorList>
            <person name="Kawai M."/>
            <person name="Futagami T."/>
            <person name="Toyoda A."/>
            <person name="Takaki Y."/>
            <person name="Nishi S."/>
            <person name="Hori S."/>
            <person name="Arai W."/>
            <person name="Tsubouchi T."/>
            <person name="Morono Y."/>
            <person name="Uchiyama I."/>
            <person name="Ito T."/>
            <person name="Fujiyama A."/>
            <person name="Inagaki F."/>
            <person name="Takami H."/>
        </authorList>
    </citation>
    <scope>NUCLEOTIDE SEQUENCE</scope>
    <source>
        <strain evidence="1">Expedition CK06-06</strain>
    </source>
</reference>
<feature type="non-terminal residue" evidence="1">
    <location>
        <position position="1"/>
    </location>
</feature>
<sequence length="313" mass="35802">RNLYRSFVTVIGEAISNAWDADAKKVWIYIDRDKNRFFIKDDGTGMTKGDFQNKFLKIGYSKRKDGQTTSPGGRPYIGSKGIGKLALLSCAKKISIIAKTSSTDYVGGVIDNTGLDEAIKQDMTPDQYPLEEYDSELFDPYTQEHEKGTIICFEQIKENIRNTIPYLRKLIALYFRFSLIDESFNIFVNEKQVTFNDIKELSEATEFLWNINSLKDPYIDTLSALKNEPTNIDSSLNIDGFIATVEKPRYLKITGTEEKAGIDLFVNGRLRERNILKHMPDFSTRHVASYLYGQIHFNELDGDQIDKIKESFS</sequence>
<gene>
    <name evidence="1" type="ORF">S01H4_15515</name>
</gene>
<accession>X0ZKN8</accession>
<dbReference type="SUPFAM" id="SSF55874">
    <property type="entry name" value="ATPase domain of HSP90 chaperone/DNA topoisomerase II/histidine kinase"/>
    <property type="match status" value="1"/>
</dbReference>
<dbReference type="Gene3D" id="3.30.565.10">
    <property type="entry name" value="Histidine kinase-like ATPase, C-terminal domain"/>
    <property type="match status" value="1"/>
</dbReference>
<organism evidence="1">
    <name type="scientific">marine sediment metagenome</name>
    <dbReference type="NCBI Taxonomy" id="412755"/>
    <lineage>
        <taxon>unclassified sequences</taxon>
        <taxon>metagenomes</taxon>
        <taxon>ecological metagenomes</taxon>
    </lineage>
</organism>
<comment type="caution">
    <text evidence="1">The sequence shown here is derived from an EMBL/GenBank/DDBJ whole genome shotgun (WGS) entry which is preliminary data.</text>
</comment>
<dbReference type="EMBL" id="BART01006798">
    <property type="protein sequence ID" value="GAG69954.1"/>
    <property type="molecule type" value="Genomic_DNA"/>
</dbReference>
<evidence type="ECO:0008006" key="2">
    <source>
        <dbReference type="Google" id="ProtNLM"/>
    </source>
</evidence>
<dbReference type="AlphaFoldDB" id="X0ZKN8"/>
<dbReference type="Pfam" id="PF13589">
    <property type="entry name" value="HATPase_c_3"/>
    <property type="match status" value="1"/>
</dbReference>
<name>X0ZKN8_9ZZZZ</name>
<evidence type="ECO:0000313" key="1">
    <source>
        <dbReference type="EMBL" id="GAG69954.1"/>
    </source>
</evidence>
<proteinExistence type="predicted"/>
<dbReference type="InterPro" id="IPR036890">
    <property type="entry name" value="HATPase_C_sf"/>
</dbReference>
<protein>
    <recommendedName>
        <fullName evidence="2">Histidine kinase/HSP90-like ATPase domain-containing protein</fullName>
    </recommendedName>
</protein>